<accession>A0A2U2CGC9</accession>
<dbReference type="GeneID" id="94364047"/>
<name>A0A2U2CGC9_9RHOB</name>
<dbReference type="RefSeq" id="WP_109532008.1">
    <property type="nucleotide sequence ID" value="NZ_QEYD01000002.1"/>
</dbReference>
<proteinExistence type="predicted"/>
<reference evidence="1 2" key="1">
    <citation type="submission" date="2018-05" db="EMBL/GenBank/DDBJ databases">
        <title>Pararhodobacter marina sp. nov., isolated from deep-sea water of the Indian Ocean.</title>
        <authorList>
            <person name="Lai Q.Sr."/>
            <person name="Liu X."/>
            <person name="Shao Z."/>
        </authorList>
    </citation>
    <scope>NUCLEOTIDE SEQUENCE [LARGE SCALE GENOMIC DNA]</scope>
    <source>
        <strain evidence="1 2">CIC4N-9</strain>
    </source>
</reference>
<sequence>MKLPLILSVALALAACTPSGDDSPPPADRLAPDARAQCEAAGGQVLIAGLSGNEMCATRSPQAGESCSVASDCSSYCDADTRTCAIYNYPFGCYAFLAEDGERVDICVD</sequence>
<keyword evidence="2" id="KW-1185">Reference proteome</keyword>
<dbReference type="OrthoDB" id="8592692at2"/>
<comment type="caution">
    <text evidence="1">The sequence shown here is derived from an EMBL/GenBank/DDBJ whole genome shotgun (WGS) entry which is preliminary data.</text>
</comment>
<dbReference type="PROSITE" id="PS51257">
    <property type="entry name" value="PROKAR_LIPOPROTEIN"/>
    <property type="match status" value="1"/>
</dbReference>
<protein>
    <recommendedName>
        <fullName evidence="3">Lipoprotein</fullName>
    </recommendedName>
</protein>
<organism evidence="1 2">
    <name type="scientific">Pararhodobacter marinus</name>
    <dbReference type="NCBI Taxonomy" id="2184063"/>
    <lineage>
        <taxon>Bacteria</taxon>
        <taxon>Pseudomonadati</taxon>
        <taxon>Pseudomonadota</taxon>
        <taxon>Alphaproteobacteria</taxon>
        <taxon>Rhodobacterales</taxon>
        <taxon>Paracoccaceae</taxon>
        <taxon>Pararhodobacter</taxon>
    </lineage>
</organism>
<evidence type="ECO:0000313" key="2">
    <source>
        <dbReference type="Proteomes" id="UP000244940"/>
    </source>
</evidence>
<dbReference type="Proteomes" id="UP000244940">
    <property type="component" value="Unassembled WGS sequence"/>
</dbReference>
<dbReference type="AlphaFoldDB" id="A0A2U2CGC9"/>
<evidence type="ECO:0008006" key="3">
    <source>
        <dbReference type="Google" id="ProtNLM"/>
    </source>
</evidence>
<evidence type="ECO:0000313" key="1">
    <source>
        <dbReference type="EMBL" id="PWE30930.1"/>
    </source>
</evidence>
<dbReference type="EMBL" id="QEYD01000002">
    <property type="protein sequence ID" value="PWE30930.1"/>
    <property type="molecule type" value="Genomic_DNA"/>
</dbReference>
<gene>
    <name evidence="1" type="ORF">C4N9_04020</name>
</gene>